<dbReference type="EMBL" id="UGHZ01000001">
    <property type="protein sequence ID" value="STP08814.1"/>
    <property type="molecule type" value="Genomic_DNA"/>
</dbReference>
<evidence type="ECO:0000256" key="4">
    <source>
        <dbReference type="ARBA" id="ARBA00023186"/>
    </source>
</evidence>
<gene>
    <name evidence="5 7" type="primary">rimM</name>
    <name evidence="7" type="ORF">NCTC12221_00232</name>
</gene>
<keyword evidence="1 5" id="KW-0963">Cytoplasm</keyword>
<dbReference type="Gene3D" id="2.40.30.60">
    <property type="entry name" value="RimM"/>
    <property type="match status" value="1"/>
</dbReference>
<evidence type="ECO:0000259" key="6">
    <source>
        <dbReference type="Pfam" id="PF01782"/>
    </source>
</evidence>
<sequence length="195" mass="21919">MEHSNKNCLLLVAKIGRIVGVNGALKLHIMSDFPSIFAPQATFYLQSPAQISFNQSPNAQAPLDTIRIHSFDTTKNLVIFQGYESRESAAKLVNYELYSTLTESKKILKKGEILWQELIGTAISDTTDTKQRNLGVVKDIERIAKIDYFLIHTHTELVSQGLPKQFYIPNISQYVLNISTDCIATQNAFLLLQES</sequence>
<dbReference type="GO" id="GO:0005840">
    <property type="term" value="C:ribosome"/>
    <property type="evidence" value="ECO:0007669"/>
    <property type="project" value="InterPro"/>
</dbReference>
<evidence type="ECO:0000256" key="2">
    <source>
        <dbReference type="ARBA" id="ARBA00022517"/>
    </source>
</evidence>
<proteinExistence type="inferred from homology"/>
<dbReference type="PANTHER" id="PTHR33692:SF1">
    <property type="entry name" value="RIBOSOME MATURATION FACTOR RIMM"/>
    <property type="match status" value="1"/>
</dbReference>
<dbReference type="InterPro" id="IPR009000">
    <property type="entry name" value="Transl_B-barrel_sf"/>
</dbReference>
<organism evidence="7 8">
    <name type="scientific">Helicobacter cinaedi</name>
    <dbReference type="NCBI Taxonomy" id="213"/>
    <lineage>
        <taxon>Bacteria</taxon>
        <taxon>Pseudomonadati</taxon>
        <taxon>Campylobacterota</taxon>
        <taxon>Epsilonproteobacteria</taxon>
        <taxon>Campylobacterales</taxon>
        <taxon>Helicobacteraceae</taxon>
        <taxon>Helicobacter</taxon>
    </lineage>
</organism>
<accession>A0A377JMK0</accession>
<dbReference type="GO" id="GO:0006364">
    <property type="term" value="P:rRNA processing"/>
    <property type="evidence" value="ECO:0007669"/>
    <property type="project" value="UniProtKB-UniRule"/>
</dbReference>
<dbReference type="Proteomes" id="UP000255335">
    <property type="component" value="Unassembled WGS sequence"/>
</dbReference>
<evidence type="ECO:0000313" key="7">
    <source>
        <dbReference type="EMBL" id="STP08814.1"/>
    </source>
</evidence>
<comment type="subcellular location">
    <subcellularLocation>
        <location evidence="5">Cytoplasm</location>
    </subcellularLocation>
</comment>
<evidence type="ECO:0000313" key="8">
    <source>
        <dbReference type="Proteomes" id="UP000255335"/>
    </source>
</evidence>
<comment type="subunit">
    <text evidence="5">Binds ribosomal protein uS19.</text>
</comment>
<keyword evidence="4 5" id="KW-0143">Chaperone</keyword>
<dbReference type="HAMAP" id="MF_00014">
    <property type="entry name" value="Ribosome_mat_RimM"/>
    <property type="match status" value="1"/>
</dbReference>
<dbReference type="NCBIfam" id="TIGR02273">
    <property type="entry name" value="16S_RimM"/>
    <property type="match status" value="1"/>
</dbReference>
<name>A0A377JMK0_9HELI</name>
<dbReference type="SUPFAM" id="SSF50447">
    <property type="entry name" value="Translation proteins"/>
    <property type="match status" value="1"/>
</dbReference>
<dbReference type="RefSeq" id="WP_115025638.1">
    <property type="nucleotide sequence ID" value="NZ_UGHZ01000001.1"/>
</dbReference>
<protein>
    <recommendedName>
        <fullName evidence="5">Ribosome maturation factor RimM</fullName>
    </recommendedName>
</protein>
<reference evidence="7 8" key="1">
    <citation type="submission" date="2018-06" db="EMBL/GenBank/DDBJ databases">
        <authorList>
            <consortium name="Pathogen Informatics"/>
            <person name="Doyle S."/>
        </authorList>
    </citation>
    <scope>NUCLEOTIDE SEQUENCE [LARGE SCALE GENOMIC DNA]</scope>
    <source>
        <strain evidence="7 8">NCTC12221</strain>
    </source>
</reference>
<dbReference type="GO" id="GO:0043022">
    <property type="term" value="F:ribosome binding"/>
    <property type="evidence" value="ECO:0007669"/>
    <property type="project" value="InterPro"/>
</dbReference>
<dbReference type="AlphaFoldDB" id="A0A377JMK0"/>
<evidence type="ECO:0000256" key="1">
    <source>
        <dbReference type="ARBA" id="ARBA00022490"/>
    </source>
</evidence>
<feature type="domain" description="RimM N-terminal" evidence="6">
    <location>
        <begin position="12"/>
        <end position="99"/>
    </location>
</feature>
<comment type="domain">
    <text evidence="5">The PRC barrel domain binds ribosomal protein uS19.</text>
</comment>
<dbReference type="InterPro" id="IPR002676">
    <property type="entry name" value="RimM_N"/>
</dbReference>
<evidence type="ECO:0000256" key="5">
    <source>
        <dbReference type="HAMAP-Rule" id="MF_00014"/>
    </source>
</evidence>
<dbReference type="InterPro" id="IPR011961">
    <property type="entry name" value="RimM"/>
</dbReference>
<keyword evidence="2 5" id="KW-0690">Ribosome biogenesis</keyword>
<dbReference type="InterPro" id="IPR036976">
    <property type="entry name" value="RimM_N_sf"/>
</dbReference>
<dbReference type="GO" id="GO:0042274">
    <property type="term" value="P:ribosomal small subunit biogenesis"/>
    <property type="evidence" value="ECO:0007669"/>
    <property type="project" value="UniProtKB-UniRule"/>
</dbReference>
<dbReference type="PANTHER" id="PTHR33692">
    <property type="entry name" value="RIBOSOME MATURATION FACTOR RIMM"/>
    <property type="match status" value="1"/>
</dbReference>
<keyword evidence="3 5" id="KW-0698">rRNA processing</keyword>
<comment type="function">
    <text evidence="5">An accessory protein needed during the final step in the assembly of 30S ribosomal subunit, possibly for assembly of the head region. Essential for efficient processing of 16S rRNA. May be needed both before and after RbfA during the maturation of 16S rRNA. It has affinity for free ribosomal 30S subunits but not for 70S ribosomes.</text>
</comment>
<dbReference type="GO" id="GO:0005737">
    <property type="term" value="C:cytoplasm"/>
    <property type="evidence" value="ECO:0007669"/>
    <property type="project" value="UniProtKB-SubCell"/>
</dbReference>
<evidence type="ECO:0000256" key="3">
    <source>
        <dbReference type="ARBA" id="ARBA00022552"/>
    </source>
</evidence>
<dbReference type="Gene3D" id="2.30.30.240">
    <property type="entry name" value="PRC-barrel domain"/>
    <property type="match status" value="1"/>
</dbReference>
<dbReference type="Pfam" id="PF01782">
    <property type="entry name" value="RimM"/>
    <property type="match status" value="1"/>
</dbReference>
<comment type="similarity">
    <text evidence="5">Belongs to the RimM family.</text>
</comment>